<evidence type="ECO:0000256" key="7">
    <source>
        <dbReference type="PIRSR" id="PIRSR002854-1"/>
    </source>
</evidence>
<keyword evidence="2 8" id="KW-0732">Signal</keyword>
<evidence type="ECO:0000256" key="6">
    <source>
        <dbReference type="PIRNR" id="PIRNR002854"/>
    </source>
</evidence>
<dbReference type="GO" id="GO:0016020">
    <property type="term" value="C:membrane"/>
    <property type="evidence" value="ECO:0007669"/>
    <property type="project" value="UniProtKB-SubCell"/>
</dbReference>
<evidence type="ECO:0000256" key="1">
    <source>
        <dbReference type="ARBA" id="ARBA00004635"/>
    </source>
</evidence>
<dbReference type="Gene3D" id="3.40.190.10">
    <property type="entry name" value="Periplasmic binding protein-like II"/>
    <property type="match status" value="2"/>
</dbReference>
<comment type="subcellular location">
    <subcellularLocation>
        <location evidence="1">Membrane</location>
        <topology evidence="1">Lipid-anchor</topology>
    </subcellularLocation>
</comment>
<comment type="caution">
    <text evidence="9">The sequence shown here is derived from an EMBL/GenBank/DDBJ whole genome shotgun (WGS) entry which is preliminary data.</text>
</comment>
<dbReference type="PANTHER" id="PTHR30429:SF0">
    <property type="entry name" value="METHIONINE-BINDING LIPOPROTEIN METQ"/>
    <property type="match status" value="1"/>
</dbReference>
<comment type="similarity">
    <text evidence="6">Belongs to the nlpA lipoprotein family.</text>
</comment>
<evidence type="ECO:0000313" key="9">
    <source>
        <dbReference type="EMBL" id="OEG16373.1"/>
    </source>
</evidence>
<protein>
    <recommendedName>
        <fullName evidence="6">Lipoprotein</fullName>
    </recommendedName>
</protein>
<feature type="signal peptide" evidence="8">
    <location>
        <begin position="1"/>
        <end position="19"/>
    </location>
</feature>
<dbReference type="SUPFAM" id="SSF53850">
    <property type="entry name" value="Periplasmic binding protein-like II"/>
    <property type="match status" value="1"/>
</dbReference>
<evidence type="ECO:0000313" key="10">
    <source>
        <dbReference type="Proteomes" id="UP000094764"/>
    </source>
</evidence>
<dbReference type="PROSITE" id="PS51257">
    <property type="entry name" value="PROKAR_LIPOPROTEIN"/>
    <property type="match status" value="1"/>
</dbReference>
<dbReference type="PANTHER" id="PTHR30429">
    <property type="entry name" value="D-METHIONINE-BINDING LIPOPROTEIN METQ"/>
    <property type="match status" value="1"/>
</dbReference>
<dbReference type="Proteomes" id="UP000094764">
    <property type="component" value="Unassembled WGS sequence"/>
</dbReference>
<dbReference type="OrthoDB" id="9812878at2"/>
<evidence type="ECO:0000256" key="4">
    <source>
        <dbReference type="ARBA" id="ARBA00023139"/>
    </source>
</evidence>
<gene>
    <name evidence="9" type="ORF">BCR23_05645</name>
</gene>
<dbReference type="EMBL" id="MIKB01000013">
    <property type="protein sequence ID" value="OEG16373.1"/>
    <property type="molecule type" value="Genomic_DNA"/>
</dbReference>
<dbReference type="STRING" id="903983.BCR23_05645"/>
<accession>A0A1E5GUK8</accession>
<keyword evidence="5 6" id="KW-0449">Lipoprotein</keyword>
<keyword evidence="4" id="KW-0564">Palmitate</keyword>
<dbReference type="InterPro" id="IPR004872">
    <property type="entry name" value="Lipoprotein_NlpA"/>
</dbReference>
<reference evidence="10" key="1">
    <citation type="submission" date="2016-09" db="EMBL/GenBank/DDBJ databases">
        <authorList>
            <person name="Gulvik C.A."/>
        </authorList>
    </citation>
    <scope>NUCLEOTIDE SEQUENCE [LARGE SCALE GENOMIC DNA]</scope>
    <source>
        <strain evidence="10">LMG 26306</strain>
    </source>
</reference>
<feature type="chain" id="PRO_5038544095" description="Lipoprotein" evidence="8">
    <location>
        <begin position="20"/>
        <end position="271"/>
    </location>
</feature>
<dbReference type="Pfam" id="PF03180">
    <property type="entry name" value="Lipoprotein_9"/>
    <property type="match status" value="1"/>
</dbReference>
<evidence type="ECO:0000256" key="3">
    <source>
        <dbReference type="ARBA" id="ARBA00023136"/>
    </source>
</evidence>
<name>A0A1E5GUK8_9ENTE</name>
<proteinExistence type="inferred from homology"/>
<evidence type="ECO:0000256" key="5">
    <source>
        <dbReference type="ARBA" id="ARBA00023288"/>
    </source>
</evidence>
<dbReference type="RefSeq" id="WP_069634826.1">
    <property type="nucleotide sequence ID" value="NZ_JXKZ01000015.1"/>
</dbReference>
<dbReference type="PATRIC" id="fig|903983.4.peg.869"/>
<feature type="lipid moiety-binding region" description="S-diacylglycerol cysteine" evidence="7">
    <location>
        <position position="21"/>
    </location>
</feature>
<organism evidence="9 10">
    <name type="scientific">Enterococcus quebecensis</name>
    <dbReference type="NCBI Taxonomy" id="903983"/>
    <lineage>
        <taxon>Bacteria</taxon>
        <taxon>Bacillati</taxon>
        <taxon>Bacillota</taxon>
        <taxon>Bacilli</taxon>
        <taxon>Lactobacillales</taxon>
        <taxon>Enterococcaceae</taxon>
        <taxon>Enterococcus</taxon>
    </lineage>
</organism>
<sequence>MKKKLIGFAAVVALTLGLAACGGSTKKDDTVLKVGASPTPHAEILEQVKPILKKEGIDLEIVKFSDYILPNKSLAEGEIDANYFQHIQYFNEQVKDNGYKFANAGKIHIELMGLYSKKIKDIKELKDGATIITSNSKSDWGRIITILQDAGLVEVKSGVNLATATFDDIEKNPKNLKFVHDVNPELLATTYQNEEGDLVAINANFAYQAGLEPKEDAVLIEKENSPFANIIAVREEDKDKESVKKLVSALQSKEIQDWILEKWNGSITPVK</sequence>
<keyword evidence="3" id="KW-0472">Membrane</keyword>
<evidence type="ECO:0000256" key="8">
    <source>
        <dbReference type="SAM" id="SignalP"/>
    </source>
</evidence>
<evidence type="ECO:0000256" key="2">
    <source>
        <dbReference type="ARBA" id="ARBA00022729"/>
    </source>
</evidence>
<keyword evidence="10" id="KW-1185">Reference proteome</keyword>
<dbReference type="PIRSF" id="PIRSF002854">
    <property type="entry name" value="MetQ"/>
    <property type="match status" value="1"/>
</dbReference>
<dbReference type="AlphaFoldDB" id="A0A1E5GUK8"/>